<proteinExistence type="predicted"/>
<evidence type="ECO:0000313" key="2">
    <source>
        <dbReference type="EMBL" id="CAG8461386.1"/>
    </source>
</evidence>
<accession>A0A9N8Z158</accession>
<sequence>MWLIRECKLETAEAFNRWSRDISIDFTFLAISGSSELSLDSSNERLNESKIWTKNFWLHLELVSTSGGSQSFISTTLVEAFAGSTTFDLSPNLQQRDQITTKKIKERAASSAEPQDEKELPHSITRSEVYKGVSFGQDTHSQ</sequence>
<keyword evidence="3" id="KW-1185">Reference proteome</keyword>
<gene>
    <name evidence="2" type="ORF">DERYTH_LOCUS1025</name>
</gene>
<evidence type="ECO:0000256" key="1">
    <source>
        <dbReference type="SAM" id="MobiDB-lite"/>
    </source>
</evidence>
<organism evidence="2 3">
    <name type="scientific">Dentiscutata erythropus</name>
    <dbReference type="NCBI Taxonomy" id="1348616"/>
    <lineage>
        <taxon>Eukaryota</taxon>
        <taxon>Fungi</taxon>
        <taxon>Fungi incertae sedis</taxon>
        <taxon>Mucoromycota</taxon>
        <taxon>Glomeromycotina</taxon>
        <taxon>Glomeromycetes</taxon>
        <taxon>Diversisporales</taxon>
        <taxon>Gigasporaceae</taxon>
        <taxon>Dentiscutata</taxon>
    </lineage>
</organism>
<dbReference type="AlphaFoldDB" id="A0A9N8Z158"/>
<name>A0A9N8Z158_9GLOM</name>
<feature type="region of interest" description="Disordered" evidence="1">
    <location>
        <begin position="103"/>
        <end position="142"/>
    </location>
</feature>
<comment type="caution">
    <text evidence="2">The sequence shown here is derived from an EMBL/GenBank/DDBJ whole genome shotgun (WGS) entry which is preliminary data.</text>
</comment>
<dbReference type="Proteomes" id="UP000789405">
    <property type="component" value="Unassembled WGS sequence"/>
</dbReference>
<evidence type="ECO:0000313" key="3">
    <source>
        <dbReference type="Proteomes" id="UP000789405"/>
    </source>
</evidence>
<protein>
    <submittedName>
        <fullName evidence="2">20988_t:CDS:1</fullName>
    </submittedName>
</protein>
<reference evidence="2" key="1">
    <citation type="submission" date="2021-06" db="EMBL/GenBank/DDBJ databases">
        <authorList>
            <person name="Kallberg Y."/>
            <person name="Tangrot J."/>
            <person name="Rosling A."/>
        </authorList>
    </citation>
    <scope>NUCLEOTIDE SEQUENCE</scope>
    <source>
        <strain evidence="2">MA453B</strain>
    </source>
</reference>
<dbReference type="EMBL" id="CAJVPY010000264">
    <property type="protein sequence ID" value="CAG8461386.1"/>
    <property type="molecule type" value="Genomic_DNA"/>
</dbReference>